<evidence type="ECO:0008006" key="4">
    <source>
        <dbReference type="Google" id="ProtNLM"/>
    </source>
</evidence>
<feature type="region of interest" description="Disordered" evidence="1">
    <location>
        <begin position="211"/>
        <end position="275"/>
    </location>
</feature>
<feature type="compositionally biased region" description="Low complexity" evidence="1">
    <location>
        <begin position="237"/>
        <end position="255"/>
    </location>
</feature>
<dbReference type="Proteomes" id="UP000186221">
    <property type="component" value="Unassembled WGS sequence"/>
</dbReference>
<reference evidence="3" key="1">
    <citation type="submission" date="2017-01" db="EMBL/GenBank/DDBJ databases">
        <authorList>
            <person name="Varghese N."/>
            <person name="Submissions S."/>
        </authorList>
    </citation>
    <scope>NUCLEOTIDE SEQUENCE [LARGE SCALE GENOMIC DNA]</scope>
    <source>
        <strain evidence="3">DSM 19945</strain>
    </source>
</reference>
<protein>
    <recommendedName>
        <fullName evidence="4">GcrA cell cycle regulator</fullName>
    </recommendedName>
</protein>
<organism evidence="2 3">
    <name type="scientific">Rhodobacter aestuarii</name>
    <dbReference type="NCBI Taxonomy" id="453582"/>
    <lineage>
        <taxon>Bacteria</taxon>
        <taxon>Pseudomonadati</taxon>
        <taxon>Pseudomonadota</taxon>
        <taxon>Alphaproteobacteria</taxon>
        <taxon>Rhodobacterales</taxon>
        <taxon>Rhodobacter group</taxon>
        <taxon>Rhodobacter</taxon>
    </lineage>
</organism>
<feature type="region of interest" description="Disordered" evidence="1">
    <location>
        <begin position="106"/>
        <end position="166"/>
    </location>
</feature>
<sequence>MDLSDMTLTDLVGLRTRLDQLAKAGQLLEAMTQADGLVIRFDLTPGEVAVITTQWRMPTAPLACVCGEVPEFELIDPDTPLSEIEDQAAFERFVGLKDDAVKSGAGAPAKAEVGGGGAQAAPPPAPMDLPAATSPVAAAAADPFPNPPQTPTEVAPEATPVGGKVGLWTPEEETRALRMRREGWTIEKIAGALNRPVGGTKQKLTRLAAREQNTSGPAIAGSVKGTPISRNGPKGGVPHAAPDAAPAVSKPAPDAGGAGDSSKPSGGRLQVAPVRATEAAPRPLWWRELEDQLAAISGPKCGWTPEEDLALVEGIALGQPAELTADQCGHAVKDCRARFIGMTPDAVDRKGNRRVTPDMQAQLLQVLRARAEAGAE</sequence>
<name>A0A1N7M7Y2_9RHOB</name>
<feature type="compositionally biased region" description="Low complexity" evidence="1">
    <location>
        <begin position="128"/>
        <end position="143"/>
    </location>
</feature>
<proteinExistence type="predicted"/>
<keyword evidence="3" id="KW-1185">Reference proteome</keyword>
<dbReference type="RefSeq" id="WP_083952064.1">
    <property type="nucleotide sequence ID" value="NZ_FTOG01000005.1"/>
</dbReference>
<dbReference type="EMBL" id="FTOG01000005">
    <property type="protein sequence ID" value="SIS82198.1"/>
    <property type="molecule type" value="Genomic_DNA"/>
</dbReference>
<accession>A0A1N7M7Y2</accession>
<evidence type="ECO:0000256" key="1">
    <source>
        <dbReference type="SAM" id="MobiDB-lite"/>
    </source>
</evidence>
<evidence type="ECO:0000313" key="3">
    <source>
        <dbReference type="Proteomes" id="UP000186221"/>
    </source>
</evidence>
<dbReference type="STRING" id="453582.SAMN05421580_105176"/>
<dbReference type="AlphaFoldDB" id="A0A1N7M7Y2"/>
<evidence type="ECO:0000313" key="2">
    <source>
        <dbReference type="EMBL" id="SIS82198.1"/>
    </source>
</evidence>
<gene>
    <name evidence="2" type="ORF">SAMN05421580_105176</name>
</gene>